<dbReference type="Gene3D" id="3.40.50.300">
    <property type="entry name" value="P-loop containing nucleotide triphosphate hydrolases"/>
    <property type="match status" value="1"/>
</dbReference>
<dbReference type="FunFam" id="3.40.50.300:FF:000948">
    <property type="entry name" value="Thymidine kinase"/>
    <property type="match status" value="1"/>
</dbReference>
<evidence type="ECO:0000313" key="11">
    <source>
        <dbReference type="EMBL" id="QHS84428.1"/>
    </source>
</evidence>
<dbReference type="SUPFAM" id="SSF57716">
    <property type="entry name" value="Glucocorticoid receptor-like (DNA-binding domain)"/>
    <property type="match status" value="1"/>
</dbReference>
<comment type="catalytic activity">
    <reaction evidence="10">
        <text>thymidine + ATP = dTMP + ADP + H(+)</text>
        <dbReference type="Rhea" id="RHEA:19129"/>
        <dbReference type="ChEBI" id="CHEBI:15378"/>
        <dbReference type="ChEBI" id="CHEBI:17748"/>
        <dbReference type="ChEBI" id="CHEBI:30616"/>
        <dbReference type="ChEBI" id="CHEBI:63528"/>
        <dbReference type="ChEBI" id="CHEBI:456216"/>
        <dbReference type="EC" id="2.7.1.21"/>
    </reaction>
</comment>
<dbReference type="SUPFAM" id="SSF52540">
    <property type="entry name" value="P-loop containing nucleoside triphosphate hydrolases"/>
    <property type="match status" value="1"/>
</dbReference>
<dbReference type="GO" id="GO:0046104">
    <property type="term" value="P:thymidine metabolic process"/>
    <property type="evidence" value="ECO:0007669"/>
    <property type="project" value="TreeGrafter"/>
</dbReference>
<evidence type="ECO:0000256" key="8">
    <source>
        <dbReference type="ARBA" id="ARBA00022833"/>
    </source>
</evidence>
<keyword evidence="4" id="KW-0808">Transferase</keyword>
<evidence type="ECO:0000256" key="10">
    <source>
        <dbReference type="ARBA" id="ARBA00048254"/>
    </source>
</evidence>
<evidence type="ECO:0000256" key="3">
    <source>
        <dbReference type="ARBA" id="ARBA00022634"/>
    </source>
</evidence>
<keyword evidence="5" id="KW-0479">Metal-binding</keyword>
<dbReference type="Gene3D" id="3.30.60.20">
    <property type="match status" value="1"/>
</dbReference>
<dbReference type="GO" id="GO:0005524">
    <property type="term" value="F:ATP binding"/>
    <property type="evidence" value="ECO:0007669"/>
    <property type="project" value="UniProtKB-KW"/>
</dbReference>
<dbReference type="InterPro" id="IPR020633">
    <property type="entry name" value="Thymidine_kinase_CS"/>
</dbReference>
<sequence>MNSTGFLEIILGPMFGGKTTQLINRYNEITDNLNSHSYSTIQPDVFTINYDKDTRYSTNQIVSHDGKTLDCNFIHELEDIDRNPKLLSKLNNSKFIFIDEAQFFKNLKNWVLYQLDHNNKHIILCGLDSDFKREKFGEILDLIPHSNKITKLTGTCSKCYNSSIYTHRISNEIEQEIIGNDKYIPVCRKCYNDLNK</sequence>
<accession>A0A6C0AXF0</accession>
<evidence type="ECO:0000256" key="4">
    <source>
        <dbReference type="ARBA" id="ARBA00022679"/>
    </source>
</evidence>
<comment type="similarity">
    <text evidence="1">Belongs to the thymidine kinase family.</text>
</comment>
<protein>
    <recommendedName>
        <fullName evidence="2">thymidine kinase</fullName>
        <ecNumber evidence="2">2.7.1.21</ecNumber>
    </recommendedName>
</protein>
<name>A0A6C0AXF0_9ZZZZ</name>
<reference evidence="11" key="1">
    <citation type="journal article" date="2020" name="Nature">
        <title>Giant virus diversity and host interactions through global metagenomics.</title>
        <authorList>
            <person name="Schulz F."/>
            <person name="Roux S."/>
            <person name="Paez-Espino D."/>
            <person name="Jungbluth S."/>
            <person name="Walsh D.A."/>
            <person name="Denef V.J."/>
            <person name="McMahon K.D."/>
            <person name="Konstantinidis K.T."/>
            <person name="Eloe-Fadrosh E.A."/>
            <person name="Kyrpides N.C."/>
            <person name="Woyke T."/>
        </authorList>
    </citation>
    <scope>NUCLEOTIDE SEQUENCE</scope>
    <source>
        <strain evidence="11">GVMAG-S-ERX556022-25</strain>
    </source>
</reference>
<dbReference type="GO" id="GO:0046872">
    <property type="term" value="F:metal ion binding"/>
    <property type="evidence" value="ECO:0007669"/>
    <property type="project" value="UniProtKB-KW"/>
</dbReference>
<evidence type="ECO:0000256" key="9">
    <source>
        <dbReference type="ARBA" id="ARBA00022840"/>
    </source>
</evidence>
<keyword evidence="7" id="KW-0418">Kinase</keyword>
<dbReference type="PANTHER" id="PTHR11441">
    <property type="entry name" value="THYMIDINE KINASE"/>
    <property type="match status" value="1"/>
</dbReference>
<evidence type="ECO:0000256" key="2">
    <source>
        <dbReference type="ARBA" id="ARBA00012118"/>
    </source>
</evidence>
<keyword evidence="8" id="KW-0862">Zinc</keyword>
<evidence type="ECO:0000256" key="1">
    <source>
        <dbReference type="ARBA" id="ARBA00007587"/>
    </source>
</evidence>
<keyword evidence="6" id="KW-0547">Nucleotide-binding</keyword>
<evidence type="ECO:0000256" key="6">
    <source>
        <dbReference type="ARBA" id="ARBA00022741"/>
    </source>
</evidence>
<dbReference type="InterPro" id="IPR001267">
    <property type="entry name" value="Thymidine_kinase"/>
</dbReference>
<keyword evidence="9" id="KW-0067">ATP-binding</keyword>
<dbReference type="PANTHER" id="PTHR11441:SF0">
    <property type="entry name" value="THYMIDINE KINASE, CYTOSOLIC"/>
    <property type="match status" value="1"/>
</dbReference>
<dbReference type="GO" id="GO:0071897">
    <property type="term" value="P:DNA biosynthetic process"/>
    <property type="evidence" value="ECO:0007669"/>
    <property type="project" value="UniProtKB-KW"/>
</dbReference>
<dbReference type="InterPro" id="IPR027417">
    <property type="entry name" value="P-loop_NTPase"/>
</dbReference>
<dbReference type="PROSITE" id="PS00603">
    <property type="entry name" value="TK_CELLULAR_TYPE"/>
    <property type="match status" value="1"/>
</dbReference>
<evidence type="ECO:0000256" key="7">
    <source>
        <dbReference type="ARBA" id="ARBA00022777"/>
    </source>
</evidence>
<dbReference type="Pfam" id="PF00265">
    <property type="entry name" value="TK"/>
    <property type="match status" value="1"/>
</dbReference>
<evidence type="ECO:0000256" key="5">
    <source>
        <dbReference type="ARBA" id="ARBA00022723"/>
    </source>
</evidence>
<organism evidence="11">
    <name type="scientific">viral metagenome</name>
    <dbReference type="NCBI Taxonomy" id="1070528"/>
    <lineage>
        <taxon>unclassified sequences</taxon>
        <taxon>metagenomes</taxon>
        <taxon>organismal metagenomes</taxon>
    </lineage>
</organism>
<keyword evidence="3" id="KW-0237">DNA synthesis</keyword>
<dbReference type="EMBL" id="MN738808">
    <property type="protein sequence ID" value="QHS84428.1"/>
    <property type="molecule type" value="Genomic_DNA"/>
</dbReference>
<dbReference type="GO" id="GO:0004797">
    <property type="term" value="F:thymidine kinase activity"/>
    <property type="evidence" value="ECO:0007669"/>
    <property type="project" value="UniProtKB-EC"/>
</dbReference>
<dbReference type="EC" id="2.7.1.21" evidence="2"/>
<dbReference type="AlphaFoldDB" id="A0A6C0AXF0"/>
<dbReference type="PIRSF" id="PIRSF035805">
    <property type="entry name" value="TK_cell"/>
    <property type="match status" value="1"/>
</dbReference>
<proteinExistence type="inferred from homology"/>